<feature type="compositionally biased region" description="Low complexity" evidence="1">
    <location>
        <begin position="73"/>
        <end position="84"/>
    </location>
</feature>
<dbReference type="VEuPathDB" id="FungiDB:G647_00890"/>
<dbReference type="OrthoDB" id="4154789at2759"/>
<dbReference type="VEuPathDB" id="FungiDB:CLCR_10611"/>
<protein>
    <submittedName>
        <fullName evidence="2">Uncharacterized protein</fullName>
    </submittedName>
</protein>
<dbReference type="AlphaFoldDB" id="A0A1C1CZN2"/>
<sequence length="301" mass="33902">MPKNRKPTVYLFVNKDSASLSLSRSHGKDASAILSHVQSCRNQKNKRLHMFRVDDGVPEPPAKRPSSRPPRLSPQSLASSRQSSPRPPPSPWTETSSSSSPSVSPSPLSSSIDSASPRPHRTETPDVDELVDYFHSVRLTSDHQSGIPLHRHDLYQQIVSSDDFQNFSRRIAGGINGYAMLACTAARMAIDTPSRREEFEIKATRYMQPSLQWLREQLADPQARIFSDRQILQEMLLHCVTNWYLGEFAAAQTHLKAMSCFTASLDLSKSSDRNLMDIINRCGLYITNQRRAEHLPHRGPE</sequence>
<evidence type="ECO:0000313" key="3">
    <source>
        <dbReference type="Proteomes" id="UP000094526"/>
    </source>
</evidence>
<evidence type="ECO:0000256" key="1">
    <source>
        <dbReference type="SAM" id="MobiDB-lite"/>
    </source>
</evidence>
<name>A0A1C1CZN2_9EURO</name>
<feature type="region of interest" description="Disordered" evidence="1">
    <location>
        <begin position="47"/>
        <end position="126"/>
    </location>
</feature>
<proteinExistence type="predicted"/>
<dbReference type="Proteomes" id="UP000094526">
    <property type="component" value="Unassembled WGS sequence"/>
</dbReference>
<feature type="compositionally biased region" description="Low complexity" evidence="1">
    <location>
        <begin position="92"/>
        <end position="117"/>
    </location>
</feature>
<evidence type="ECO:0000313" key="2">
    <source>
        <dbReference type="EMBL" id="OCT53985.1"/>
    </source>
</evidence>
<accession>A0A1C1CZN2</accession>
<dbReference type="EMBL" id="LGRB01000008">
    <property type="protein sequence ID" value="OCT53985.1"/>
    <property type="molecule type" value="Genomic_DNA"/>
</dbReference>
<keyword evidence="3" id="KW-1185">Reference proteome</keyword>
<gene>
    <name evidence="2" type="ORF">CLCR_10611</name>
</gene>
<organism evidence="2 3">
    <name type="scientific">Cladophialophora carrionii</name>
    <dbReference type="NCBI Taxonomy" id="86049"/>
    <lineage>
        <taxon>Eukaryota</taxon>
        <taxon>Fungi</taxon>
        <taxon>Dikarya</taxon>
        <taxon>Ascomycota</taxon>
        <taxon>Pezizomycotina</taxon>
        <taxon>Eurotiomycetes</taxon>
        <taxon>Chaetothyriomycetidae</taxon>
        <taxon>Chaetothyriales</taxon>
        <taxon>Herpotrichiellaceae</taxon>
        <taxon>Cladophialophora</taxon>
    </lineage>
</organism>
<reference evidence="3" key="1">
    <citation type="submission" date="2015-07" db="EMBL/GenBank/DDBJ databases">
        <authorList>
            <person name="Teixeira M.M."/>
            <person name="Souza R.C."/>
            <person name="Almeida L.G."/>
            <person name="Vicente V.A."/>
            <person name="de Hoog S."/>
            <person name="Bocca A.L."/>
            <person name="de Almeida S.R."/>
            <person name="Vasconcelos A.T."/>
            <person name="Felipe M.S."/>
        </authorList>
    </citation>
    <scope>NUCLEOTIDE SEQUENCE [LARGE SCALE GENOMIC DNA]</scope>
    <source>
        <strain evidence="3">KSF</strain>
    </source>
</reference>
<comment type="caution">
    <text evidence="2">The sequence shown here is derived from an EMBL/GenBank/DDBJ whole genome shotgun (WGS) entry which is preliminary data.</text>
</comment>